<dbReference type="Pfam" id="PF15409">
    <property type="entry name" value="PH_8"/>
    <property type="match status" value="1"/>
</dbReference>
<name>A0A8C3C2R7_CAIMO</name>
<reference evidence="18" key="1">
    <citation type="submission" date="2018-09" db="EMBL/GenBank/DDBJ databases">
        <title>Common duck and Muscovy duck high density SNP chip.</title>
        <authorList>
            <person name="Vignal A."/>
            <person name="Thebault N."/>
            <person name="Warren W.C."/>
        </authorList>
    </citation>
    <scope>NUCLEOTIDE SEQUENCE [LARGE SCALE GENOMIC DNA]</scope>
</reference>
<dbReference type="AlphaFoldDB" id="A0A8C3C2R7"/>
<feature type="region of interest" description="Disordered" evidence="16">
    <location>
        <begin position="594"/>
        <end position="643"/>
    </location>
</feature>
<feature type="compositionally biased region" description="Low complexity" evidence="16">
    <location>
        <begin position="10"/>
        <end position="19"/>
    </location>
</feature>
<keyword evidence="6" id="KW-1003">Cell membrane</keyword>
<keyword evidence="11" id="KW-0446">Lipid-binding</keyword>
<keyword evidence="7" id="KW-0963">Cytoplasm</keyword>
<protein>
    <recommendedName>
        <fullName evidence="14">Oxysterol-binding protein</fullName>
    </recommendedName>
</protein>
<dbReference type="Pfam" id="PF01237">
    <property type="entry name" value="Oxysterol_BP"/>
    <property type="match status" value="1"/>
</dbReference>
<feature type="coiled-coil region" evidence="15">
    <location>
        <begin position="322"/>
        <end position="349"/>
    </location>
</feature>
<dbReference type="Proteomes" id="UP000694556">
    <property type="component" value="Chromosome 28"/>
</dbReference>
<dbReference type="CDD" id="cd13287">
    <property type="entry name" value="PH_ORP3_ORP6_ORP7"/>
    <property type="match status" value="1"/>
</dbReference>
<keyword evidence="5 14" id="KW-0813">Transport</keyword>
<keyword evidence="10 14" id="KW-0445">Lipid transport</keyword>
<dbReference type="GO" id="GO:0015485">
    <property type="term" value="F:cholesterol binding"/>
    <property type="evidence" value="ECO:0007669"/>
    <property type="project" value="TreeGrafter"/>
</dbReference>
<evidence type="ECO:0000256" key="14">
    <source>
        <dbReference type="RuleBase" id="RU003845"/>
    </source>
</evidence>
<evidence type="ECO:0000256" key="16">
    <source>
        <dbReference type="SAM" id="MobiDB-lite"/>
    </source>
</evidence>
<dbReference type="FunFam" id="3.30.70.3490:FF:000002">
    <property type="entry name" value="Oxysterol-binding protein"/>
    <property type="match status" value="1"/>
</dbReference>
<dbReference type="InterPro" id="IPR041680">
    <property type="entry name" value="PH_8"/>
</dbReference>
<evidence type="ECO:0000256" key="10">
    <source>
        <dbReference type="ARBA" id="ARBA00023055"/>
    </source>
</evidence>
<dbReference type="GO" id="GO:0031965">
    <property type="term" value="C:nuclear membrane"/>
    <property type="evidence" value="ECO:0007669"/>
    <property type="project" value="TreeGrafter"/>
</dbReference>
<organism evidence="18 19">
    <name type="scientific">Cairina moschata</name>
    <name type="common">Muscovy duck</name>
    <dbReference type="NCBI Taxonomy" id="8855"/>
    <lineage>
        <taxon>Eukaryota</taxon>
        <taxon>Metazoa</taxon>
        <taxon>Chordata</taxon>
        <taxon>Craniata</taxon>
        <taxon>Vertebrata</taxon>
        <taxon>Euteleostomi</taxon>
        <taxon>Archelosauria</taxon>
        <taxon>Archosauria</taxon>
        <taxon>Dinosauria</taxon>
        <taxon>Saurischia</taxon>
        <taxon>Theropoda</taxon>
        <taxon>Coelurosauria</taxon>
        <taxon>Aves</taxon>
        <taxon>Neognathae</taxon>
        <taxon>Galloanserae</taxon>
        <taxon>Anseriformes</taxon>
        <taxon>Anatidae</taxon>
        <taxon>Anatinae</taxon>
        <taxon>Cairina</taxon>
    </lineage>
</organism>
<evidence type="ECO:0000313" key="18">
    <source>
        <dbReference type="Ensembl" id="ENSCMMP00000014444.1"/>
    </source>
</evidence>
<accession>A0A8C3C2R7</accession>
<feature type="region of interest" description="Disordered" evidence="16">
    <location>
        <begin position="1"/>
        <end position="174"/>
    </location>
</feature>
<evidence type="ECO:0000256" key="13">
    <source>
        <dbReference type="RuleBase" id="RU003844"/>
    </source>
</evidence>
<dbReference type="SUPFAM" id="SSF144000">
    <property type="entry name" value="Oxysterol-binding protein-like"/>
    <property type="match status" value="1"/>
</dbReference>
<dbReference type="GO" id="GO:0097038">
    <property type="term" value="C:perinuclear endoplasmic reticulum"/>
    <property type="evidence" value="ECO:0007669"/>
    <property type="project" value="TreeGrafter"/>
</dbReference>
<proteinExistence type="inferred from homology"/>
<feature type="compositionally biased region" description="Gly residues" evidence="16">
    <location>
        <begin position="23"/>
        <end position="34"/>
    </location>
</feature>
<feature type="region of interest" description="Disordered" evidence="16">
    <location>
        <begin position="360"/>
        <end position="400"/>
    </location>
</feature>
<dbReference type="SUPFAM" id="SSF50729">
    <property type="entry name" value="PH domain-like"/>
    <property type="match status" value="1"/>
</dbReference>
<feature type="region of interest" description="Disordered" evidence="16">
    <location>
        <begin position="266"/>
        <end position="287"/>
    </location>
</feature>
<dbReference type="InterPro" id="IPR001849">
    <property type="entry name" value="PH_domain"/>
</dbReference>
<dbReference type="GO" id="GO:0006699">
    <property type="term" value="P:bile acid biosynthetic process"/>
    <property type="evidence" value="ECO:0007669"/>
    <property type="project" value="UniProtKB-ARBA"/>
</dbReference>
<dbReference type="PROSITE" id="PS50003">
    <property type="entry name" value="PH_DOMAIN"/>
    <property type="match status" value="1"/>
</dbReference>
<dbReference type="InterPro" id="IPR011993">
    <property type="entry name" value="PH-like_dom_sf"/>
</dbReference>
<dbReference type="Gene3D" id="2.40.160.120">
    <property type="match status" value="1"/>
</dbReference>
<evidence type="ECO:0000256" key="8">
    <source>
        <dbReference type="ARBA" id="ARBA00022553"/>
    </source>
</evidence>
<dbReference type="SMART" id="SM00233">
    <property type="entry name" value="PH"/>
    <property type="match status" value="1"/>
</dbReference>
<keyword evidence="8" id="KW-0597">Phosphoprotein</keyword>
<feature type="compositionally biased region" description="Low complexity" evidence="16">
    <location>
        <begin position="128"/>
        <end position="145"/>
    </location>
</feature>
<dbReference type="FunFam" id="2.40.160.120:FF:000001">
    <property type="entry name" value="Oxysterol-binding protein"/>
    <property type="match status" value="1"/>
</dbReference>
<dbReference type="InterPro" id="IPR018494">
    <property type="entry name" value="Oxysterol-bd_CS"/>
</dbReference>
<evidence type="ECO:0000259" key="17">
    <source>
        <dbReference type="PROSITE" id="PS50003"/>
    </source>
</evidence>
<dbReference type="PANTHER" id="PTHR10972">
    <property type="entry name" value="OXYSTEROL-BINDING PROTEIN-RELATED"/>
    <property type="match status" value="1"/>
</dbReference>
<evidence type="ECO:0000256" key="12">
    <source>
        <dbReference type="ARBA" id="ARBA00023136"/>
    </source>
</evidence>
<feature type="region of interest" description="Disordered" evidence="16">
    <location>
        <begin position="481"/>
        <end position="507"/>
    </location>
</feature>
<dbReference type="GO" id="GO:0005829">
    <property type="term" value="C:cytosol"/>
    <property type="evidence" value="ECO:0007669"/>
    <property type="project" value="UniProtKB-SubCell"/>
</dbReference>
<dbReference type="GO" id="GO:0005789">
    <property type="term" value="C:endoplasmic reticulum membrane"/>
    <property type="evidence" value="ECO:0007669"/>
    <property type="project" value="UniProtKB-SubCell"/>
</dbReference>
<dbReference type="Gene3D" id="2.30.29.30">
    <property type="entry name" value="Pleckstrin-homology domain (PH domain)/Phosphotyrosine-binding domain (PTB)"/>
    <property type="match status" value="1"/>
</dbReference>
<evidence type="ECO:0000313" key="19">
    <source>
        <dbReference type="Proteomes" id="UP000694556"/>
    </source>
</evidence>
<comment type="similarity">
    <text evidence="4 13">Belongs to the OSBP family.</text>
</comment>
<dbReference type="Ensembl" id="ENSCMMT00000015915.1">
    <property type="protein sequence ID" value="ENSCMMP00000014444.1"/>
    <property type="gene ID" value="ENSCMMG00000009214.1"/>
</dbReference>
<evidence type="ECO:0000256" key="1">
    <source>
        <dbReference type="ARBA" id="ARBA00004236"/>
    </source>
</evidence>
<evidence type="ECO:0000256" key="15">
    <source>
        <dbReference type="SAM" id="Coils"/>
    </source>
</evidence>
<feature type="region of interest" description="Disordered" evidence="16">
    <location>
        <begin position="528"/>
        <end position="554"/>
    </location>
</feature>
<dbReference type="FunFam" id="2.30.29.30:FF:000011">
    <property type="entry name" value="Oxysterol-binding protein"/>
    <property type="match status" value="1"/>
</dbReference>
<reference evidence="18" key="2">
    <citation type="submission" date="2025-08" db="UniProtKB">
        <authorList>
            <consortium name="Ensembl"/>
        </authorList>
    </citation>
    <scope>IDENTIFICATION</scope>
</reference>
<keyword evidence="9" id="KW-0256">Endoplasmic reticulum</keyword>
<dbReference type="PANTHER" id="PTHR10972:SF85">
    <property type="entry name" value="OXYSTEROL-BINDING PROTEIN-RELATED PROTEIN 7"/>
    <property type="match status" value="1"/>
</dbReference>
<evidence type="ECO:0000256" key="9">
    <source>
        <dbReference type="ARBA" id="ARBA00022824"/>
    </source>
</evidence>
<evidence type="ECO:0000256" key="5">
    <source>
        <dbReference type="ARBA" id="ARBA00022448"/>
    </source>
</evidence>
<keyword evidence="19" id="KW-1185">Reference proteome</keyword>
<dbReference type="GO" id="GO:0120015">
    <property type="term" value="F:sterol transfer activity"/>
    <property type="evidence" value="ECO:0007669"/>
    <property type="project" value="UniProtKB-ARBA"/>
</dbReference>
<comment type="subcellular location">
    <subcellularLocation>
        <location evidence="1">Cell membrane</location>
    </subcellularLocation>
    <subcellularLocation>
        <location evidence="2">Cytoplasm</location>
        <location evidence="2">Cytosol</location>
    </subcellularLocation>
    <subcellularLocation>
        <location evidence="3">Endoplasmic reticulum membrane</location>
    </subcellularLocation>
</comment>
<keyword evidence="12" id="KW-0472">Membrane</keyword>
<dbReference type="InterPro" id="IPR000648">
    <property type="entry name" value="Oxysterol-bd"/>
</dbReference>
<evidence type="ECO:0000256" key="2">
    <source>
        <dbReference type="ARBA" id="ARBA00004514"/>
    </source>
</evidence>
<evidence type="ECO:0000256" key="3">
    <source>
        <dbReference type="ARBA" id="ARBA00004586"/>
    </source>
</evidence>
<dbReference type="PROSITE" id="PS01013">
    <property type="entry name" value="OSBP"/>
    <property type="match status" value="1"/>
</dbReference>
<evidence type="ECO:0000256" key="6">
    <source>
        <dbReference type="ARBA" id="ARBA00022475"/>
    </source>
</evidence>
<evidence type="ECO:0000256" key="4">
    <source>
        <dbReference type="ARBA" id="ARBA00008842"/>
    </source>
</evidence>
<dbReference type="GO" id="GO:0005886">
    <property type="term" value="C:plasma membrane"/>
    <property type="evidence" value="ECO:0007669"/>
    <property type="project" value="UniProtKB-SubCell"/>
</dbReference>
<feature type="domain" description="PH" evidence="17">
    <location>
        <begin position="169"/>
        <end position="264"/>
    </location>
</feature>
<dbReference type="InterPro" id="IPR037239">
    <property type="entry name" value="OSBP_sf"/>
</dbReference>
<dbReference type="Gene3D" id="3.30.70.3490">
    <property type="match status" value="1"/>
</dbReference>
<feature type="compositionally biased region" description="Low complexity" evidence="16">
    <location>
        <begin position="67"/>
        <end position="96"/>
    </location>
</feature>
<sequence>MGGAQGGCPGAAPAPGARSLRGRGAGPGVRGGSRGAPAPPAPVLHGAGGRAERLRPGASAPCRVPLPAAAGQDATGPGPAPAARSAGPPARAVRAPLGPPAPCYGPGVGGSVRPPPAMGSHEKDPASPRRAPSRSNSTVSSKHSSVQQGSESWEVVEEPRGRGSPSREPPRQEGFLLKKRKWPLKGWHKRYFVLENGILTYATTRQDVLKGKLHGAIDVRQSVMSVNKKAQRVDLDTEDNIYHLKIKSPELFASWVSSLCSHHQGERPDPLACPSGGPAGRTPAAAQGPWTRILPSGSAPALSALASSRDKVDAWLKDSEGLERCSAELSACQEQLRELTGMLQSLESLHRIPSAPLISSGQVSARVRGRASRPPRPALTTRPCPQPSAAAERPKKGRRSTRIWCTQSFAKDDSIGRVGRLHGSVPNLSRYLEPGQLPFSLPPEYSQLQRSFWLLAQKVHGSLSSVVAALTAERARLEEMRQALDRRRSAPRPGSAGPTGAALPSLEARDGLRRFHSLSVSSDTTLDSFASLHPDEPDALPAKGREQQRSQRSIASLADSHTEFFDACEVFLSASSSENEASDDESCISEATNSICEDPAEPGGPGHPQTGADSPGGVAELPPLELPGPGPQRRSRLPAPPAPPGDVSLWGLLRSSVGKDLSRVALPVQLNEPLNTLQRLCEELEYSALLDRAARARDPRQRLVLVAAFAVSAYASTFYRAGSKPFNPVLGETYECVRPDRGFRFISEQVCHHPPISACHAESDNFVFWQDMRWKNKFWGKSLEIVPMGTVNVQLPRSGDHFEWNKVTTCIHNVLSGPRWIEHYGEVLIRNTRDASYHCKLTFCKARYWGAGANEVQGAVLSRGGTVVERLAGKWHEGLYRGPPPGHCVWRANPMPHDHERNYGFTQFALELNELTPELRRLLPSTDTRLRPDQRYLEEGNVPAAETQKRQIEQLQRDRRRVMEENNITHQARFFRRLTDANGKESWVTNNTYWKLRLDPGFAHLDSAVLW</sequence>
<evidence type="ECO:0000256" key="7">
    <source>
        <dbReference type="ARBA" id="ARBA00022490"/>
    </source>
</evidence>
<reference evidence="18" key="3">
    <citation type="submission" date="2025-09" db="UniProtKB">
        <authorList>
            <consortium name="Ensembl"/>
        </authorList>
    </citation>
    <scope>IDENTIFICATION</scope>
</reference>
<keyword evidence="15" id="KW-0175">Coiled coil</keyword>
<evidence type="ECO:0000256" key="11">
    <source>
        <dbReference type="ARBA" id="ARBA00023121"/>
    </source>
</evidence>